<dbReference type="GO" id="GO:0016491">
    <property type="term" value="F:oxidoreductase activity"/>
    <property type="evidence" value="ECO:0007669"/>
    <property type="project" value="InterPro"/>
</dbReference>
<keyword evidence="4" id="KW-1185">Reference proteome</keyword>
<protein>
    <submittedName>
        <fullName evidence="3">Peroxiredoxin (Alkyl hydroperoxide reductase subunit C)</fullName>
    </submittedName>
</protein>
<reference evidence="4" key="1">
    <citation type="submission" date="2016-10" db="EMBL/GenBank/DDBJ databases">
        <authorList>
            <person name="Varghese N."/>
            <person name="Submissions S."/>
        </authorList>
    </citation>
    <scope>NUCLEOTIDE SEQUENCE [LARGE SCALE GENOMIC DNA]</scope>
    <source>
        <strain evidence="4">S9</strain>
    </source>
</reference>
<dbReference type="EMBL" id="FOGT01000004">
    <property type="protein sequence ID" value="SER80696.1"/>
    <property type="molecule type" value="Genomic_DNA"/>
</dbReference>
<dbReference type="STRING" id="1601833.SAMN05518684_10458"/>
<name>A0A1H9S6L5_9BACI</name>
<dbReference type="InterPro" id="IPR036249">
    <property type="entry name" value="Thioredoxin-like_sf"/>
</dbReference>
<dbReference type="OrthoDB" id="9812811at2"/>
<evidence type="ECO:0000259" key="2">
    <source>
        <dbReference type="Pfam" id="PF00578"/>
    </source>
</evidence>
<accession>A0A1H9S6L5</accession>
<evidence type="ECO:0000256" key="1">
    <source>
        <dbReference type="ARBA" id="ARBA00023157"/>
    </source>
</evidence>
<dbReference type="Pfam" id="PF00578">
    <property type="entry name" value="AhpC-TSA"/>
    <property type="match status" value="1"/>
</dbReference>
<evidence type="ECO:0000313" key="4">
    <source>
        <dbReference type="Proteomes" id="UP000198571"/>
    </source>
</evidence>
<dbReference type="Proteomes" id="UP000198571">
    <property type="component" value="Unassembled WGS sequence"/>
</dbReference>
<dbReference type="InterPro" id="IPR000866">
    <property type="entry name" value="AhpC/TSA"/>
</dbReference>
<gene>
    <name evidence="3" type="ORF">SAMN05518684_10458</name>
</gene>
<dbReference type="GO" id="GO:0016209">
    <property type="term" value="F:antioxidant activity"/>
    <property type="evidence" value="ECO:0007669"/>
    <property type="project" value="InterPro"/>
</dbReference>
<evidence type="ECO:0000313" key="3">
    <source>
        <dbReference type="EMBL" id="SER80696.1"/>
    </source>
</evidence>
<dbReference type="Gene3D" id="3.40.30.10">
    <property type="entry name" value="Glutaredoxin"/>
    <property type="match status" value="1"/>
</dbReference>
<sequence length="46" mass="5167">MAELEIGMEAPDFNLSSTRKERISLSDFRGEKNVLVAFHPLDFTPG</sequence>
<dbReference type="AlphaFoldDB" id="A0A1H9S6L5"/>
<keyword evidence="1" id="KW-1015">Disulfide bond</keyword>
<proteinExistence type="predicted"/>
<organism evidence="3 4">
    <name type="scientific">Salipaludibacillus aurantiacus</name>
    <dbReference type="NCBI Taxonomy" id="1601833"/>
    <lineage>
        <taxon>Bacteria</taxon>
        <taxon>Bacillati</taxon>
        <taxon>Bacillota</taxon>
        <taxon>Bacilli</taxon>
        <taxon>Bacillales</taxon>
        <taxon>Bacillaceae</taxon>
    </lineage>
</organism>
<feature type="domain" description="Alkyl hydroperoxide reductase subunit C/ Thiol specific antioxidant" evidence="2">
    <location>
        <begin position="6"/>
        <end position="46"/>
    </location>
</feature>
<dbReference type="SUPFAM" id="SSF52833">
    <property type="entry name" value="Thioredoxin-like"/>
    <property type="match status" value="1"/>
</dbReference>